<accession>A0A4Q0P8A7</accession>
<dbReference type="AlphaFoldDB" id="A0A4Q0P8A7"/>
<keyword evidence="3" id="KW-1185">Reference proteome</keyword>
<name>A0A4Q0P8A7_9FLAO</name>
<proteinExistence type="predicted"/>
<dbReference type="OrthoDB" id="711014at2"/>
<feature type="transmembrane region" description="Helical" evidence="1">
    <location>
        <begin position="20"/>
        <end position="41"/>
    </location>
</feature>
<dbReference type="EMBL" id="QOVM01000004">
    <property type="protein sequence ID" value="RXG21999.1"/>
    <property type="molecule type" value="Genomic_DNA"/>
</dbReference>
<evidence type="ECO:0000256" key="1">
    <source>
        <dbReference type="SAM" id="Phobius"/>
    </source>
</evidence>
<sequence length="100" mass="10986">MPANSKYLTSSPVQRAIRLLTGFVGGYLVTTLLHLIAAAYISKSVILITFTFSGFIIWAVLFIVAYIPKKAWQASLTYFGVTGVLALILFFTNTYNSVLS</sequence>
<feature type="transmembrane region" description="Helical" evidence="1">
    <location>
        <begin position="76"/>
        <end position="95"/>
    </location>
</feature>
<keyword evidence="1" id="KW-1133">Transmembrane helix</keyword>
<evidence type="ECO:0000313" key="2">
    <source>
        <dbReference type="EMBL" id="RXG21999.1"/>
    </source>
</evidence>
<dbReference type="Proteomes" id="UP000289238">
    <property type="component" value="Unassembled WGS sequence"/>
</dbReference>
<gene>
    <name evidence="2" type="ORF">DSM00_2063</name>
</gene>
<protein>
    <recommendedName>
        <fullName evidence="4">DUF3649 domain-containing protein</fullName>
    </recommendedName>
</protein>
<organism evidence="2 3">
    <name type="scientific">Leeuwenhoekiella aequorea</name>
    <dbReference type="NCBI Taxonomy" id="283736"/>
    <lineage>
        <taxon>Bacteria</taxon>
        <taxon>Pseudomonadati</taxon>
        <taxon>Bacteroidota</taxon>
        <taxon>Flavobacteriia</taxon>
        <taxon>Flavobacteriales</taxon>
        <taxon>Flavobacteriaceae</taxon>
        <taxon>Leeuwenhoekiella</taxon>
    </lineage>
</organism>
<keyword evidence="1" id="KW-0472">Membrane</keyword>
<evidence type="ECO:0000313" key="3">
    <source>
        <dbReference type="Proteomes" id="UP000289238"/>
    </source>
</evidence>
<feature type="transmembrane region" description="Helical" evidence="1">
    <location>
        <begin position="47"/>
        <end position="67"/>
    </location>
</feature>
<reference evidence="2 3" key="1">
    <citation type="submission" date="2018-07" db="EMBL/GenBank/DDBJ databases">
        <title>Leeuwenhoekiella genomics.</title>
        <authorList>
            <person name="Tahon G."/>
            <person name="Willems A."/>
        </authorList>
    </citation>
    <scope>NUCLEOTIDE SEQUENCE [LARGE SCALE GENOMIC DNA]</scope>
    <source>
        <strain evidence="2 3">LMG 22550</strain>
    </source>
</reference>
<comment type="caution">
    <text evidence="2">The sequence shown here is derived from an EMBL/GenBank/DDBJ whole genome shotgun (WGS) entry which is preliminary data.</text>
</comment>
<dbReference type="RefSeq" id="WP_128757905.1">
    <property type="nucleotide sequence ID" value="NZ_QOVM01000004.1"/>
</dbReference>
<evidence type="ECO:0008006" key="4">
    <source>
        <dbReference type="Google" id="ProtNLM"/>
    </source>
</evidence>
<keyword evidence="1" id="KW-0812">Transmembrane</keyword>